<evidence type="ECO:0000256" key="1">
    <source>
        <dbReference type="SAM" id="Phobius"/>
    </source>
</evidence>
<accession>A0A1G2P6Q9</accession>
<keyword evidence="1" id="KW-0812">Transmembrane</keyword>
<keyword evidence="1" id="KW-0472">Membrane</keyword>
<evidence type="ECO:0000313" key="3">
    <source>
        <dbReference type="Proteomes" id="UP000176881"/>
    </source>
</evidence>
<dbReference type="Proteomes" id="UP000176881">
    <property type="component" value="Unassembled WGS sequence"/>
</dbReference>
<dbReference type="Pfam" id="PF18895">
    <property type="entry name" value="T4SS_pilin"/>
    <property type="match status" value="1"/>
</dbReference>
<name>A0A1G2P6Q9_9BACT</name>
<organism evidence="2 3">
    <name type="scientific">Candidatus Taylorbacteria bacterium RIFCSPLOWO2_12_FULL_47_20</name>
    <dbReference type="NCBI Taxonomy" id="1802335"/>
    <lineage>
        <taxon>Bacteria</taxon>
        <taxon>Candidatus Tayloriibacteriota</taxon>
    </lineage>
</organism>
<protein>
    <submittedName>
        <fullName evidence="2">Uncharacterized protein</fullName>
    </submittedName>
</protein>
<dbReference type="AlphaFoldDB" id="A0A1G2P6Q9"/>
<dbReference type="EMBL" id="MHSN01000036">
    <property type="protein sequence ID" value="OHA44000.1"/>
    <property type="molecule type" value="Genomic_DNA"/>
</dbReference>
<keyword evidence="1" id="KW-1133">Transmembrane helix</keyword>
<feature type="transmembrane region" description="Helical" evidence="1">
    <location>
        <begin position="39"/>
        <end position="61"/>
    </location>
</feature>
<gene>
    <name evidence="2" type="ORF">A3G59_03340</name>
</gene>
<feature type="transmembrane region" description="Helical" evidence="1">
    <location>
        <begin position="81"/>
        <end position="104"/>
    </location>
</feature>
<reference evidence="2 3" key="1">
    <citation type="journal article" date="2016" name="Nat. Commun.">
        <title>Thousands of microbial genomes shed light on interconnected biogeochemical processes in an aquifer system.</title>
        <authorList>
            <person name="Anantharaman K."/>
            <person name="Brown C.T."/>
            <person name="Hug L.A."/>
            <person name="Sharon I."/>
            <person name="Castelle C.J."/>
            <person name="Probst A.J."/>
            <person name="Thomas B.C."/>
            <person name="Singh A."/>
            <person name="Wilkins M.J."/>
            <person name="Karaoz U."/>
            <person name="Brodie E.L."/>
            <person name="Williams K.H."/>
            <person name="Hubbard S.S."/>
            <person name="Banfield J.F."/>
        </authorList>
    </citation>
    <scope>NUCLEOTIDE SEQUENCE [LARGE SCALE GENOMIC DNA]</scope>
</reference>
<sequence length="121" mass="13086">MKLTVGKILPFALALPFLTLAQGAADLGYLEELIADAGGILKTLVPILITLALVVFIWGLIRYISSGGDEEKRKEARQTMLWGVIIFAVIVSIWGLVALLRSVFGIDINDSFTPETPDLAS</sequence>
<comment type="caution">
    <text evidence="2">The sequence shown here is derived from an EMBL/GenBank/DDBJ whole genome shotgun (WGS) entry which is preliminary data.</text>
</comment>
<dbReference type="InterPro" id="IPR043993">
    <property type="entry name" value="T4SS_pilin"/>
</dbReference>
<proteinExistence type="predicted"/>
<dbReference type="STRING" id="1802335.A3G59_03340"/>
<evidence type="ECO:0000313" key="2">
    <source>
        <dbReference type="EMBL" id="OHA44000.1"/>
    </source>
</evidence>